<dbReference type="AlphaFoldDB" id="A0A167GL13"/>
<dbReference type="Proteomes" id="UP000076587">
    <property type="component" value="Unassembled WGS sequence"/>
</dbReference>
<proteinExistence type="predicted"/>
<dbReference type="InterPro" id="IPR036705">
    <property type="entry name" value="Ribosyl_crysJ1_sf"/>
</dbReference>
<organism evidence="1 2">
    <name type="scientific">Pseudoalteromonas luteoviolacea NCIMB 1942</name>
    <dbReference type="NCBI Taxonomy" id="1365253"/>
    <lineage>
        <taxon>Bacteria</taxon>
        <taxon>Pseudomonadati</taxon>
        <taxon>Pseudomonadota</taxon>
        <taxon>Gammaproteobacteria</taxon>
        <taxon>Alteromonadales</taxon>
        <taxon>Pseudoalteromonadaceae</taxon>
        <taxon>Pseudoalteromonas</taxon>
    </lineage>
</organism>
<dbReference type="Gene3D" id="1.10.4080.10">
    <property type="entry name" value="ADP-ribosylation/Crystallin J1"/>
    <property type="match status" value="1"/>
</dbReference>
<accession>A0A167GL13</accession>
<reference evidence="1 2" key="1">
    <citation type="submission" date="2013-07" db="EMBL/GenBank/DDBJ databases">
        <title>Comparative Genomic and Metabolomic Analysis of Twelve Strains of Pseudoalteromonas luteoviolacea.</title>
        <authorList>
            <person name="Vynne N.G."/>
            <person name="Mansson M."/>
            <person name="Gram L."/>
        </authorList>
    </citation>
    <scope>NUCLEOTIDE SEQUENCE [LARGE SCALE GENOMIC DNA]</scope>
    <source>
        <strain evidence="1 2">NCIMB 1942</strain>
    </source>
</reference>
<evidence type="ECO:0000313" key="2">
    <source>
        <dbReference type="Proteomes" id="UP000076587"/>
    </source>
</evidence>
<dbReference type="SUPFAM" id="SSF101478">
    <property type="entry name" value="ADP-ribosylglycohydrolase"/>
    <property type="match status" value="1"/>
</dbReference>
<name>A0A167GL13_9GAMM</name>
<dbReference type="EMBL" id="AUXT01000046">
    <property type="protein sequence ID" value="KZN55778.1"/>
    <property type="molecule type" value="Genomic_DNA"/>
</dbReference>
<evidence type="ECO:0000313" key="1">
    <source>
        <dbReference type="EMBL" id="KZN55778.1"/>
    </source>
</evidence>
<protein>
    <submittedName>
        <fullName evidence="1">Uncharacterized protein</fullName>
    </submittedName>
</protein>
<dbReference type="PATRIC" id="fig|1365253.3.peg.802"/>
<sequence>MVAMCNLVSREQLHKDIIKTAEITHAHPEAIGGAFLIARTTQLAICGVEKIGIIQTLCNESDLAVYKSKLVIMRL</sequence>
<gene>
    <name evidence="1" type="ORF">N482_04710</name>
</gene>
<comment type="caution">
    <text evidence="1">The sequence shown here is derived from an EMBL/GenBank/DDBJ whole genome shotgun (WGS) entry which is preliminary data.</text>
</comment>